<feature type="transmembrane region" description="Helical" evidence="6">
    <location>
        <begin position="125"/>
        <end position="146"/>
    </location>
</feature>
<evidence type="ECO:0000256" key="2">
    <source>
        <dbReference type="ARBA" id="ARBA00022692"/>
    </source>
</evidence>
<reference evidence="8" key="1">
    <citation type="journal article" date="2023" name="Mol. Biol. Evol.">
        <title>Third-Generation Sequencing Reveals the Adaptive Role of the Epigenome in Three Deep-Sea Polychaetes.</title>
        <authorList>
            <person name="Perez M."/>
            <person name="Aroh O."/>
            <person name="Sun Y."/>
            <person name="Lan Y."/>
            <person name="Juniper S.K."/>
            <person name="Young C.R."/>
            <person name="Angers B."/>
            <person name="Qian P.Y."/>
        </authorList>
    </citation>
    <scope>NUCLEOTIDE SEQUENCE</scope>
    <source>
        <strain evidence="8">R07B-5</strain>
    </source>
</reference>
<name>A0AAD9P5X7_RIDPI</name>
<dbReference type="GO" id="GO:0005245">
    <property type="term" value="F:voltage-gated calcium channel activity"/>
    <property type="evidence" value="ECO:0007669"/>
    <property type="project" value="TreeGrafter"/>
</dbReference>
<keyword evidence="4 6" id="KW-0472">Membrane</keyword>
<evidence type="ECO:0000256" key="1">
    <source>
        <dbReference type="ARBA" id="ARBA00004141"/>
    </source>
</evidence>
<dbReference type="PANTHER" id="PTHR47193">
    <property type="entry name" value="CATION CHANNEL SPERM-ASSOCIATED PROTEIN 1"/>
    <property type="match status" value="1"/>
</dbReference>
<evidence type="ECO:0000256" key="5">
    <source>
        <dbReference type="SAM" id="MobiDB-lite"/>
    </source>
</evidence>
<comment type="subcellular location">
    <subcellularLocation>
        <location evidence="1">Membrane</location>
        <topology evidence="1">Multi-pass membrane protein</topology>
    </subcellularLocation>
</comment>
<feature type="transmembrane region" description="Helical" evidence="6">
    <location>
        <begin position="288"/>
        <end position="305"/>
    </location>
</feature>
<comment type="caution">
    <text evidence="8">The sequence shown here is derived from an EMBL/GenBank/DDBJ whole genome shotgun (WGS) entry which is preliminary data.</text>
</comment>
<feature type="compositionally biased region" description="Low complexity" evidence="5">
    <location>
        <begin position="383"/>
        <end position="393"/>
    </location>
</feature>
<keyword evidence="3 6" id="KW-1133">Transmembrane helix</keyword>
<dbReference type="GO" id="GO:0007283">
    <property type="term" value="P:spermatogenesis"/>
    <property type="evidence" value="ECO:0007669"/>
    <property type="project" value="TreeGrafter"/>
</dbReference>
<feature type="transmembrane region" description="Helical" evidence="6">
    <location>
        <begin position="262"/>
        <end position="281"/>
    </location>
</feature>
<dbReference type="GO" id="GO:0030317">
    <property type="term" value="P:flagellated sperm motility"/>
    <property type="evidence" value="ECO:0007669"/>
    <property type="project" value="InterPro"/>
</dbReference>
<dbReference type="InterPro" id="IPR005821">
    <property type="entry name" value="Ion_trans_dom"/>
</dbReference>
<dbReference type="InterPro" id="IPR028746">
    <property type="entry name" value="CatSper1"/>
</dbReference>
<evidence type="ECO:0000313" key="9">
    <source>
        <dbReference type="Proteomes" id="UP001209878"/>
    </source>
</evidence>
<dbReference type="GO" id="GO:0036128">
    <property type="term" value="C:CatSper complex"/>
    <property type="evidence" value="ECO:0007669"/>
    <property type="project" value="InterPro"/>
</dbReference>
<feature type="compositionally biased region" description="Basic and acidic residues" evidence="5">
    <location>
        <begin position="30"/>
        <end position="41"/>
    </location>
</feature>
<feature type="transmembrane region" description="Helical" evidence="6">
    <location>
        <begin position="325"/>
        <end position="349"/>
    </location>
</feature>
<dbReference type="Gene3D" id="1.10.287.70">
    <property type="match status" value="1"/>
</dbReference>
<dbReference type="AlphaFoldDB" id="A0AAD9P5X7"/>
<sequence length="459" mass="52944">MVDEDFEWQARRSNREFTHTVSSTIVNELTDDKTENARERTTGSPNSLKLEPPSRLSPASGSASRLGPPSRRFRVKRVTMYDYQMHPTASLLSAFLPHDDKEEFVFNNEFHRVVHKFVDSRTFSAFILLTILINTAMLIANTFFVVAVRTGWYFASVDTAFLGIYLMEIVLKIYVYRLNFFRDSWNNLDFWIVVFNIGDFITPFVLQNVSGFNGAAIFRLLRIFRAVRAIRALRVLRTIRFLSNLQVILTTVLQSIKSIGTVVMLITLFMYMFAVIGRGLYAHADPAHFGNLFYALFTLFQLLTLDDWFDIYLTVTRNDPGKSHVIVYLIVYIVVEYFIFLNLFVAVLVDNFQLTLEAQNVANAAAKQRENESDDEDDNGAHVTGSTESSISSGEVDIVKRRKPIQEYYPDMHKKDRDDLRRYFHILAALDHNQYMLANQHRVLDMMVLMCTEDATISD</sequence>
<proteinExistence type="predicted"/>
<dbReference type="InterPro" id="IPR027359">
    <property type="entry name" value="Volt_channel_dom_sf"/>
</dbReference>
<evidence type="ECO:0000259" key="7">
    <source>
        <dbReference type="Pfam" id="PF00520"/>
    </source>
</evidence>
<feature type="region of interest" description="Disordered" evidence="5">
    <location>
        <begin position="26"/>
        <end position="69"/>
    </location>
</feature>
<dbReference type="GO" id="GO:0060296">
    <property type="term" value="P:regulation of cilium beat frequency involved in ciliary motility"/>
    <property type="evidence" value="ECO:0007669"/>
    <property type="project" value="TreeGrafter"/>
</dbReference>
<gene>
    <name evidence="8" type="ORF">NP493_126g03046</name>
</gene>
<dbReference type="Proteomes" id="UP001209878">
    <property type="component" value="Unassembled WGS sequence"/>
</dbReference>
<dbReference type="Gene3D" id="1.20.120.350">
    <property type="entry name" value="Voltage-gated potassium channels. Chain C"/>
    <property type="match status" value="1"/>
</dbReference>
<organism evidence="8 9">
    <name type="scientific">Ridgeia piscesae</name>
    <name type="common">Tubeworm</name>
    <dbReference type="NCBI Taxonomy" id="27915"/>
    <lineage>
        <taxon>Eukaryota</taxon>
        <taxon>Metazoa</taxon>
        <taxon>Spiralia</taxon>
        <taxon>Lophotrochozoa</taxon>
        <taxon>Annelida</taxon>
        <taxon>Polychaeta</taxon>
        <taxon>Sedentaria</taxon>
        <taxon>Canalipalpata</taxon>
        <taxon>Sabellida</taxon>
        <taxon>Siboglinidae</taxon>
        <taxon>Ridgeia</taxon>
    </lineage>
</organism>
<evidence type="ECO:0000313" key="8">
    <source>
        <dbReference type="EMBL" id="KAK2188636.1"/>
    </source>
</evidence>
<feature type="region of interest" description="Disordered" evidence="5">
    <location>
        <begin position="367"/>
        <end position="393"/>
    </location>
</feature>
<feature type="transmembrane region" description="Helical" evidence="6">
    <location>
        <begin position="152"/>
        <end position="176"/>
    </location>
</feature>
<keyword evidence="9" id="KW-1185">Reference proteome</keyword>
<dbReference type="PANTHER" id="PTHR47193:SF1">
    <property type="entry name" value="CATION CHANNEL SPERM-ASSOCIATED PROTEIN 1"/>
    <property type="match status" value="1"/>
</dbReference>
<keyword evidence="2 6" id="KW-0812">Transmembrane</keyword>
<evidence type="ECO:0000256" key="4">
    <source>
        <dbReference type="ARBA" id="ARBA00023136"/>
    </source>
</evidence>
<feature type="domain" description="Ion transport" evidence="7">
    <location>
        <begin position="121"/>
        <end position="355"/>
    </location>
</feature>
<dbReference type="GO" id="GO:0005227">
    <property type="term" value="F:calcium-activated cation channel activity"/>
    <property type="evidence" value="ECO:0007669"/>
    <property type="project" value="InterPro"/>
</dbReference>
<dbReference type="SUPFAM" id="SSF81324">
    <property type="entry name" value="Voltage-gated potassium channels"/>
    <property type="match status" value="1"/>
</dbReference>
<feature type="transmembrane region" description="Helical" evidence="6">
    <location>
        <begin position="188"/>
        <end position="205"/>
    </location>
</feature>
<evidence type="ECO:0000256" key="6">
    <source>
        <dbReference type="SAM" id="Phobius"/>
    </source>
</evidence>
<evidence type="ECO:0000256" key="3">
    <source>
        <dbReference type="ARBA" id="ARBA00022989"/>
    </source>
</evidence>
<accession>A0AAD9P5X7</accession>
<protein>
    <recommendedName>
        <fullName evidence="7">Ion transport domain-containing protein</fullName>
    </recommendedName>
</protein>
<dbReference type="Pfam" id="PF00520">
    <property type="entry name" value="Ion_trans"/>
    <property type="match status" value="1"/>
</dbReference>
<feature type="transmembrane region" description="Helical" evidence="6">
    <location>
        <begin position="239"/>
        <end position="256"/>
    </location>
</feature>
<dbReference type="EMBL" id="JAODUO010000126">
    <property type="protein sequence ID" value="KAK2188636.1"/>
    <property type="molecule type" value="Genomic_DNA"/>
</dbReference>